<sequence>MSPPKSCIQEDKWFILDRLFRRSMKVNLDLHIHSKYSAATSSKMDLPTIAGEAAKKGIRIVATGDCLHPRWMAEVRKLPERGGLFWLGETAFVLTCEVEDSSRVHHLIIVPDPSKASELAEKFSCRAASLDSDGRPTLKMEPPEIADLALEADCLVGPGHAFTPWTGMYAHHQSLAECYKDRADQISYVELGLSADSDYADRISELEERTFLSNSDAHSPWPNKLGREFNQMEMSDLSFEDLKNAILRRGGCSPTLNVGFYPDEGKYNRTACTRCYRFYSPEEMRDRRGRCECGGLIKLGVRDRVEMLADRPAPVHPDHRPPYLHLIPLAEVIAMALGIKGVFSAKVQKTWNELVMGRSEIEVLVEADLSELEVDERVADAIGAFRSKEVFVEPGGGGKYGRVRLLDHSNSTKDDDQRSLFDF</sequence>
<dbReference type="PATRIC" id="fig|301375.6.peg.2069"/>
<dbReference type="PANTHER" id="PTHR40084:SF1">
    <property type="entry name" value="PHOSPHOTRANSFERASE"/>
    <property type="match status" value="1"/>
</dbReference>
<protein>
    <recommendedName>
        <fullName evidence="3">TIGR00375 family protein</fullName>
    </recommendedName>
</protein>
<dbReference type="SUPFAM" id="SSF89550">
    <property type="entry name" value="PHP domain-like"/>
    <property type="match status" value="1"/>
</dbReference>
<dbReference type="InterPro" id="IPR016195">
    <property type="entry name" value="Pol/histidinol_Pase-like"/>
</dbReference>
<dbReference type="EMBL" id="LGHB01000045">
    <property type="protein sequence ID" value="KUK94677.1"/>
    <property type="molecule type" value="Genomic_DNA"/>
</dbReference>
<comment type="caution">
    <text evidence="1">The sequence shown here is derived from an EMBL/GenBank/DDBJ whole genome shotgun (WGS) entry which is preliminary data.</text>
</comment>
<dbReference type="CDD" id="cd19067">
    <property type="entry name" value="PfuEndoQ-like"/>
    <property type="match status" value="1"/>
</dbReference>
<proteinExistence type="predicted"/>
<evidence type="ECO:0000313" key="1">
    <source>
        <dbReference type="EMBL" id="KUK94677.1"/>
    </source>
</evidence>
<dbReference type="Proteomes" id="UP000053961">
    <property type="component" value="Unassembled WGS sequence"/>
</dbReference>
<evidence type="ECO:0000313" key="2">
    <source>
        <dbReference type="Proteomes" id="UP000053961"/>
    </source>
</evidence>
<reference evidence="2" key="1">
    <citation type="journal article" date="2015" name="MBio">
        <title>Genome-Resolved Metagenomic Analysis Reveals Roles for Candidate Phyla and Other Microbial Community Members in Biogeochemical Transformations in Oil Reservoirs.</title>
        <authorList>
            <person name="Hu P."/>
            <person name="Tom L."/>
            <person name="Singh A."/>
            <person name="Thomas B.C."/>
            <person name="Baker B.J."/>
            <person name="Piceno Y.M."/>
            <person name="Andersen G.L."/>
            <person name="Banfield J.F."/>
        </authorList>
    </citation>
    <scope>NUCLEOTIDE SEQUENCE [LARGE SCALE GENOMIC DNA]</scope>
</reference>
<dbReference type="PANTHER" id="PTHR40084">
    <property type="entry name" value="PHOSPHOHYDROLASE, PHP FAMILY"/>
    <property type="match status" value="1"/>
</dbReference>
<gene>
    <name evidence="1" type="ORF">XE07_2086</name>
</gene>
<name>A0A117MBD6_9EURY</name>
<dbReference type="AlphaFoldDB" id="A0A117MBD6"/>
<accession>A0A117MBD6</accession>
<dbReference type="Gene3D" id="3.20.20.140">
    <property type="entry name" value="Metal-dependent hydrolases"/>
    <property type="match status" value="1"/>
</dbReference>
<organism evidence="1 2">
    <name type="scientific">Methanothrix harundinacea</name>
    <dbReference type="NCBI Taxonomy" id="301375"/>
    <lineage>
        <taxon>Archaea</taxon>
        <taxon>Methanobacteriati</taxon>
        <taxon>Methanobacteriota</taxon>
        <taxon>Stenosarchaea group</taxon>
        <taxon>Methanomicrobia</taxon>
        <taxon>Methanotrichales</taxon>
        <taxon>Methanotrichaceae</taxon>
        <taxon>Methanothrix</taxon>
    </lineage>
</organism>
<evidence type="ECO:0008006" key="3">
    <source>
        <dbReference type="Google" id="ProtNLM"/>
    </source>
</evidence>